<dbReference type="Proteomes" id="UP000006263">
    <property type="component" value="Unassembled WGS sequence"/>
</dbReference>
<comment type="caution">
    <text evidence="1">The sequence shown here is derived from an EMBL/GenBank/DDBJ whole genome shotgun (WGS) entry which is preliminary data.</text>
</comment>
<proteinExistence type="predicted"/>
<reference evidence="1 2" key="1">
    <citation type="journal article" date="2017" name="Antonie Van Leeuwenhoek">
        <title>Rhizobium rhizosphaerae sp. nov., a novel species isolated from rice rhizosphere.</title>
        <authorList>
            <person name="Zhao J.J."/>
            <person name="Zhang J."/>
            <person name="Zhang R.J."/>
            <person name="Zhang C.W."/>
            <person name="Yin H.Q."/>
            <person name="Zhang X.X."/>
        </authorList>
    </citation>
    <scope>NUCLEOTIDE SEQUENCE [LARGE SCALE GENOMIC DNA]</scope>
    <source>
        <strain evidence="1 2">KMM 241</strain>
    </source>
</reference>
<gene>
    <name evidence="1" type="ORF">GMES_2247</name>
</gene>
<sequence length="49" mass="5719">MLNRWLKQKSLAERGFYLPEHSLPSEERLVGIVIIIDPPSVCFTYSRID</sequence>
<dbReference type="EMBL" id="BAEP01000047">
    <property type="protein sequence ID" value="GAC24543.1"/>
    <property type="molecule type" value="Genomic_DNA"/>
</dbReference>
<protein>
    <submittedName>
        <fullName evidence="1">Uncharacterized protein</fullName>
    </submittedName>
</protein>
<evidence type="ECO:0000313" key="2">
    <source>
        <dbReference type="Proteomes" id="UP000006263"/>
    </source>
</evidence>
<accession>K6Z6D0</accession>
<evidence type="ECO:0000313" key="1">
    <source>
        <dbReference type="EMBL" id="GAC24543.1"/>
    </source>
</evidence>
<organism evidence="1 2">
    <name type="scientific">Paraglaciecola mesophila KMM 241</name>
    <dbReference type="NCBI Taxonomy" id="1128912"/>
    <lineage>
        <taxon>Bacteria</taxon>
        <taxon>Pseudomonadati</taxon>
        <taxon>Pseudomonadota</taxon>
        <taxon>Gammaproteobacteria</taxon>
        <taxon>Alteromonadales</taxon>
        <taxon>Alteromonadaceae</taxon>
        <taxon>Paraglaciecola</taxon>
    </lineage>
</organism>
<dbReference type="AlphaFoldDB" id="K6Z6D0"/>
<name>K6Z6D0_9ALTE</name>